<dbReference type="Pfam" id="PF13091">
    <property type="entry name" value="PLDc_2"/>
    <property type="match status" value="1"/>
</dbReference>
<dbReference type="RefSeq" id="WP_009558728.1">
    <property type="nucleotide sequence ID" value="NZ_CALZ01000160.1"/>
</dbReference>
<sequence length="785" mass="90588">MTDIFDRIEIRKIGTNFLSEIEKYSEFDHFWGCTFNTTPSFIQEKLLPHFKKIDLIIGLTGTEAHQALANHINSVNTATEILEDDKLRELVDRIKDEDCVLRYTKDQMIHTKLYVFTSSMSDEYRAYVGSMNLSDQALRQNREMLICDHGLKSDKLFQTIYQPMMEDLWQDSTTYLDAKMVRSFQSAPDIESKRKVVTTELIGKLLPQTEEKADENGEMHRAVIGPEISLPVKEIIETKQVLKKPVNPHLEQDRKDNLNVINALYDPKGHPQTVKTLSDEKYSTQLVHVLFHEVDPDNSNVVILQSPQKRFPKPIYIYDKDGGTLTKANAYDSEYRVAAVGPVPPKDKIQMIEEIVKFYGEVKQRDESKATFSFLMYVLESANIWRIRELVWKMGSKARLGDIPVVCALVGQGGTGKTTLLEIAEGLTSGNHNNIIQAGDDEFWIKESAKKEARSGKRITGDPKSNSFQVNNNNLWGLADTYMQTDGPVTPMLIDDPIPTFITSSKGEQALKKYTNTCSGNPHPVLLVALNSQNKNVNFSVNAQTNRRAYLISQENQFKDRNKEQLKFTNYIQKDLTPDLFQYLTQQIDAYLQQVEEENNIDEFNKIDKDFLYPVKKIFKELLISQDLLDPYMEQYLDAENYNFKDDAGCRNWRALLSDKGVIEKITFSKEDDRPLAFVPRDAFPGNSSNKINQYFDYIPPKMNICATRQDAGLYIDIKNMCKWLDDERLLKLYEDDQGITKRKERKEYFDDFAENFASAVVQAQEKQREEKRKNSFLYKLTHRE</sequence>
<dbReference type="Proteomes" id="UP000009325">
    <property type="component" value="Unassembled WGS sequence"/>
</dbReference>
<dbReference type="InterPro" id="IPR001736">
    <property type="entry name" value="PLipase_D/transphosphatidylase"/>
</dbReference>
<protein>
    <recommendedName>
        <fullName evidence="1">PLD phosphodiesterase domain-containing protein</fullName>
    </recommendedName>
</protein>
<proteinExistence type="predicted"/>
<accession>K0NVH3</accession>
<evidence type="ECO:0000313" key="2">
    <source>
        <dbReference type="EMBL" id="CCK84626.1"/>
    </source>
</evidence>
<evidence type="ECO:0000313" key="3">
    <source>
        <dbReference type="Proteomes" id="UP000009325"/>
    </source>
</evidence>
<comment type="caution">
    <text evidence="2">The sequence shown here is derived from an EMBL/GenBank/DDBJ whole genome shotgun (WGS) entry which is preliminary data.</text>
</comment>
<organism evidence="2 3">
    <name type="scientific">Lactobacillus equicursoris 66c</name>
    <dbReference type="NCBI Taxonomy" id="872326"/>
    <lineage>
        <taxon>Bacteria</taxon>
        <taxon>Bacillati</taxon>
        <taxon>Bacillota</taxon>
        <taxon>Bacilli</taxon>
        <taxon>Lactobacillales</taxon>
        <taxon>Lactobacillaceae</taxon>
        <taxon>Lactobacillus</taxon>
    </lineage>
</organism>
<feature type="domain" description="PLD phosphodiesterase" evidence="1">
    <location>
        <begin position="105"/>
        <end position="137"/>
    </location>
</feature>
<dbReference type="SUPFAM" id="SSF56024">
    <property type="entry name" value="Phospholipase D/nuclease"/>
    <property type="match status" value="1"/>
</dbReference>
<name>K0NVH3_9LACO</name>
<dbReference type="GO" id="GO:0003824">
    <property type="term" value="F:catalytic activity"/>
    <property type="evidence" value="ECO:0007669"/>
    <property type="project" value="InterPro"/>
</dbReference>
<dbReference type="Gene3D" id="3.30.870.10">
    <property type="entry name" value="Endonuclease Chain A"/>
    <property type="match status" value="1"/>
</dbReference>
<dbReference type="AlphaFoldDB" id="K0NVH3"/>
<reference evidence="2 3" key="1">
    <citation type="submission" date="2012-08" db="EMBL/GenBank/DDBJ databases">
        <title>Draft Genome Sequences of Lactobacillus equicursoris CIP 110162T, isolated from thoroughbred racehorse feces and Lactobacillus sp. CRBIP 24.137 isolated from urine of human.</title>
        <authorList>
            <person name="Cousin S."/>
            <person name="Loux V."/>
            <person name="Ma L."/>
            <person name="Creno S."/>
            <person name="Clermont D."/>
            <person name="Bizet C."/>
            <person name="Bouchier C."/>
        </authorList>
    </citation>
    <scope>NUCLEOTIDE SEQUENCE [LARGE SCALE GENOMIC DNA]</scope>
    <source>
        <strain evidence="2 3">66c</strain>
    </source>
</reference>
<dbReference type="GO" id="GO:0006793">
    <property type="term" value="P:phosphorus metabolic process"/>
    <property type="evidence" value="ECO:0007669"/>
    <property type="project" value="UniProtKB-ARBA"/>
</dbReference>
<dbReference type="InterPro" id="IPR027417">
    <property type="entry name" value="P-loop_NTPase"/>
</dbReference>
<gene>
    <name evidence="2" type="ORF">BN146_10505</name>
</gene>
<dbReference type="CDD" id="cd09117">
    <property type="entry name" value="PLDc_Bfil_DEXD_like"/>
    <property type="match status" value="1"/>
</dbReference>
<dbReference type="InterPro" id="IPR025202">
    <property type="entry name" value="PLD-like_dom"/>
</dbReference>
<dbReference type="EMBL" id="CALZ01000160">
    <property type="protein sequence ID" value="CCK84626.1"/>
    <property type="molecule type" value="Genomic_DNA"/>
</dbReference>
<dbReference type="SUPFAM" id="SSF52540">
    <property type="entry name" value="P-loop containing nucleoside triphosphate hydrolases"/>
    <property type="match status" value="1"/>
</dbReference>
<dbReference type="OrthoDB" id="2329392at2"/>
<dbReference type="PROSITE" id="PS50035">
    <property type="entry name" value="PLD"/>
    <property type="match status" value="1"/>
</dbReference>
<evidence type="ECO:0000259" key="1">
    <source>
        <dbReference type="PROSITE" id="PS50035"/>
    </source>
</evidence>